<feature type="transmembrane region" description="Helical" evidence="13">
    <location>
        <begin position="667"/>
        <end position="685"/>
    </location>
</feature>
<keyword evidence="5 13" id="KW-0812">Transmembrane</keyword>
<accession>A0A8C7CLK2</accession>
<dbReference type="PRINTS" id="PR01231">
    <property type="entry name" value="HCO3TRNSPORT"/>
</dbReference>
<feature type="transmembrane region" description="Helical" evidence="13">
    <location>
        <begin position="471"/>
        <end position="494"/>
    </location>
</feature>
<dbReference type="InterPro" id="IPR003024">
    <property type="entry name" value="Na/HCO3_transpt"/>
</dbReference>
<gene>
    <name evidence="17" type="primary">SLC4A4</name>
</gene>
<feature type="transmembrane region" description="Helical" evidence="13">
    <location>
        <begin position="853"/>
        <end position="872"/>
    </location>
</feature>
<evidence type="ECO:0000256" key="11">
    <source>
        <dbReference type="ARBA" id="ARBA00035820"/>
    </source>
</evidence>
<feature type="domain" description="Band 3 cytoplasmic" evidence="16">
    <location>
        <begin position="118"/>
        <end position="389"/>
    </location>
</feature>
<keyword evidence="6 13" id="KW-1133">Transmembrane helix</keyword>
<organism evidence="17 18">
    <name type="scientific">Oncorhynchus kisutch</name>
    <name type="common">Coho salmon</name>
    <name type="synonym">Salmo kisutch</name>
    <dbReference type="NCBI Taxonomy" id="8019"/>
    <lineage>
        <taxon>Eukaryota</taxon>
        <taxon>Metazoa</taxon>
        <taxon>Chordata</taxon>
        <taxon>Craniata</taxon>
        <taxon>Vertebrata</taxon>
        <taxon>Euteleostomi</taxon>
        <taxon>Actinopterygii</taxon>
        <taxon>Neopterygii</taxon>
        <taxon>Teleostei</taxon>
        <taxon>Protacanthopterygii</taxon>
        <taxon>Salmoniformes</taxon>
        <taxon>Salmonidae</taxon>
        <taxon>Salmoninae</taxon>
        <taxon>Oncorhynchus</taxon>
    </lineage>
</organism>
<dbReference type="SUPFAM" id="SSF55804">
    <property type="entry name" value="Phoshotransferase/anion transport protein"/>
    <property type="match status" value="1"/>
</dbReference>
<feature type="compositionally biased region" description="Acidic residues" evidence="14">
    <location>
        <begin position="34"/>
        <end position="44"/>
    </location>
</feature>
<evidence type="ECO:0000256" key="10">
    <source>
        <dbReference type="ARBA" id="ARBA00023201"/>
    </source>
</evidence>
<dbReference type="PANTHER" id="PTHR11453:SF135">
    <property type="entry name" value="ANION EXCHANGE PROTEIN"/>
    <property type="match status" value="1"/>
</dbReference>
<keyword evidence="8 13" id="KW-0406">Ion transport</keyword>
<evidence type="ECO:0000313" key="18">
    <source>
        <dbReference type="Proteomes" id="UP000694557"/>
    </source>
</evidence>
<comment type="subcellular location">
    <subcellularLocation>
        <location evidence="1">Basolateral cell membrane</location>
        <topology evidence="1">Multi-pass membrane protein</topology>
    </subcellularLocation>
    <subcellularLocation>
        <location evidence="13">Membrane</location>
        <topology evidence="13">Multi-pass membrane protein</topology>
    </subcellularLocation>
</comment>
<dbReference type="Gene3D" id="1.10.287.570">
    <property type="entry name" value="Helical hairpin bin"/>
    <property type="match status" value="1"/>
</dbReference>
<evidence type="ECO:0000313" key="17">
    <source>
        <dbReference type="Ensembl" id="ENSOKIP00005008423.1"/>
    </source>
</evidence>
<dbReference type="GeneTree" id="ENSGT00940000156290"/>
<feature type="compositionally biased region" description="Basic and acidic residues" evidence="14">
    <location>
        <begin position="8"/>
        <end position="33"/>
    </location>
</feature>
<evidence type="ECO:0000256" key="6">
    <source>
        <dbReference type="ARBA" id="ARBA00022989"/>
    </source>
</evidence>
<feature type="transmembrane region" description="Helical" evidence="13">
    <location>
        <begin position="585"/>
        <end position="603"/>
    </location>
</feature>
<evidence type="ECO:0000256" key="14">
    <source>
        <dbReference type="SAM" id="MobiDB-lite"/>
    </source>
</evidence>
<dbReference type="PANTHER" id="PTHR11453">
    <property type="entry name" value="ANION EXCHANGE PROTEIN"/>
    <property type="match status" value="1"/>
</dbReference>
<feature type="transmembrane region" description="Helical" evidence="13">
    <location>
        <begin position="793"/>
        <end position="817"/>
    </location>
</feature>
<feature type="transmembrane region" description="Helical" evidence="13">
    <location>
        <begin position="930"/>
        <end position="961"/>
    </location>
</feature>
<dbReference type="Pfam" id="PF07565">
    <property type="entry name" value="Band_3_cyto"/>
    <property type="match status" value="1"/>
</dbReference>
<comment type="catalytic activity">
    <reaction evidence="12">
        <text>2 hydrogencarbonate(out) + Na(+)(out) = 2 hydrogencarbonate(in) + Na(+)(in)</text>
        <dbReference type="Rhea" id="RHEA:72215"/>
        <dbReference type="ChEBI" id="CHEBI:17544"/>
        <dbReference type="ChEBI" id="CHEBI:29101"/>
    </reaction>
</comment>
<reference evidence="17" key="2">
    <citation type="submission" date="2025-09" db="UniProtKB">
        <authorList>
            <consortium name="Ensembl"/>
        </authorList>
    </citation>
    <scope>IDENTIFICATION</scope>
</reference>
<dbReference type="NCBIfam" id="TIGR00834">
    <property type="entry name" value="ae"/>
    <property type="match status" value="1"/>
</dbReference>
<evidence type="ECO:0000256" key="7">
    <source>
        <dbReference type="ARBA" id="ARBA00023053"/>
    </source>
</evidence>
<dbReference type="Pfam" id="PF00955">
    <property type="entry name" value="HCO3_cotransp"/>
    <property type="match status" value="1"/>
</dbReference>
<keyword evidence="18" id="KW-1185">Reference proteome</keyword>
<dbReference type="GO" id="GO:0008510">
    <property type="term" value="F:sodium:bicarbonate symporter activity"/>
    <property type="evidence" value="ECO:0007669"/>
    <property type="project" value="TreeGrafter"/>
</dbReference>
<proteinExistence type="inferred from homology"/>
<dbReference type="Gene3D" id="3.40.930.10">
    <property type="entry name" value="Mannitol-specific EII, Chain A"/>
    <property type="match status" value="1"/>
</dbReference>
<evidence type="ECO:0000256" key="9">
    <source>
        <dbReference type="ARBA" id="ARBA00023136"/>
    </source>
</evidence>
<keyword evidence="7" id="KW-0915">Sodium</keyword>
<evidence type="ECO:0000256" key="4">
    <source>
        <dbReference type="ARBA" id="ARBA00022475"/>
    </source>
</evidence>
<dbReference type="InterPro" id="IPR013769">
    <property type="entry name" value="Band3_cytoplasmic_dom"/>
</dbReference>
<evidence type="ECO:0000259" key="15">
    <source>
        <dbReference type="Pfam" id="PF00955"/>
    </source>
</evidence>
<evidence type="ECO:0000256" key="8">
    <source>
        <dbReference type="ARBA" id="ARBA00023065"/>
    </source>
</evidence>
<dbReference type="GO" id="GO:0005452">
    <property type="term" value="F:solute:inorganic anion antiporter activity"/>
    <property type="evidence" value="ECO:0007669"/>
    <property type="project" value="InterPro"/>
</dbReference>
<keyword evidence="9 13" id="KW-0472">Membrane</keyword>
<evidence type="ECO:0000256" key="3">
    <source>
        <dbReference type="ARBA" id="ARBA00022448"/>
    </source>
</evidence>
<dbReference type="InterPro" id="IPR003020">
    <property type="entry name" value="HCO3_transpt_euk"/>
</dbReference>
<evidence type="ECO:0000256" key="13">
    <source>
        <dbReference type="RuleBase" id="RU362035"/>
    </source>
</evidence>
<dbReference type="InterPro" id="IPR016152">
    <property type="entry name" value="PTrfase/Anion_transptr"/>
</dbReference>
<dbReference type="PRINTS" id="PR01232">
    <property type="entry name" value="NAHCO3TRSPRT"/>
</dbReference>
<feature type="domain" description="Bicarbonate transporter-like transmembrane" evidence="15">
    <location>
        <begin position="443"/>
        <end position="981"/>
    </location>
</feature>
<evidence type="ECO:0000256" key="5">
    <source>
        <dbReference type="ARBA" id="ARBA00022692"/>
    </source>
</evidence>
<comment type="catalytic activity">
    <reaction evidence="11">
        <text>3 hydrogencarbonate(out) + Na(+)(out) = 3 hydrogencarbonate(in) + Na(+)(in)</text>
        <dbReference type="Rhea" id="RHEA:72219"/>
        <dbReference type="ChEBI" id="CHEBI:17544"/>
        <dbReference type="ChEBI" id="CHEBI:29101"/>
    </reaction>
</comment>
<dbReference type="InterPro" id="IPR011531">
    <property type="entry name" value="HCO3_transpt-like_TM_dom"/>
</dbReference>
<feature type="region of interest" description="Disordered" evidence="14">
    <location>
        <begin position="409"/>
        <end position="432"/>
    </location>
</feature>
<comment type="similarity">
    <text evidence="2 13">Belongs to the anion exchanger (TC 2.A.31) family.</text>
</comment>
<dbReference type="FunFam" id="1.10.287.570:FF:000001">
    <property type="entry name" value="Anion exchange protein"/>
    <property type="match status" value="1"/>
</dbReference>
<feature type="transmembrane region" description="Helical" evidence="13">
    <location>
        <begin position="879"/>
        <end position="898"/>
    </location>
</feature>
<dbReference type="GO" id="GO:0008509">
    <property type="term" value="F:monoatomic anion transmembrane transporter activity"/>
    <property type="evidence" value="ECO:0007669"/>
    <property type="project" value="InterPro"/>
</dbReference>
<feature type="transmembrane region" description="Helical" evidence="13">
    <location>
        <begin position="705"/>
        <end position="723"/>
    </location>
</feature>
<feature type="transmembrane region" description="Helical" evidence="13">
    <location>
        <begin position="555"/>
        <end position="573"/>
    </location>
</feature>
<dbReference type="AlphaFoldDB" id="A0A8C7CLK2"/>
<evidence type="ECO:0000256" key="12">
    <source>
        <dbReference type="ARBA" id="ARBA00036309"/>
    </source>
</evidence>
<feature type="region of interest" description="Disordered" evidence="14">
    <location>
        <begin position="1"/>
        <end position="93"/>
    </location>
</feature>
<name>A0A8C7CLK2_ONCKI</name>
<feature type="transmembrane region" description="Helical" evidence="13">
    <location>
        <begin position="753"/>
        <end position="772"/>
    </location>
</feature>
<reference evidence="17" key="1">
    <citation type="submission" date="2025-08" db="UniProtKB">
        <authorList>
            <consortium name="Ensembl"/>
        </authorList>
    </citation>
    <scope>IDENTIFICATION</scope>
</reference>
<evidence type="ECO:0000256" key="2">
    <source>
        <dbReference type="ARBA" id="ARBA00010993"/>
    </source>
</evidence>
<dbReference type="Proteomes" id="UP000694557">
    <property type="component" value="Unassembled WGS sequence"/>
</dbReference>
<protein>
    <recommendedName>
        <fullName evidence="13">Anion exchange protein</fullName>
    </recommendedName>
</protein>
<evidence type="ECO:0000256" key="1">
    <source>
        <dbReference type="ARBA" id="ARBA00004554"/>
    </source>
</evidence>
<keyword evidence="4" id="KW-1003">Cell membrane</keyword>
<dbReference type="Ensembl" id="ENSOKIT00005008950.1">
    <property type="protein sequence ID" value="ENSOKIP00005008423.1"/>
    <property type="gene ID" value="ENSOKIG00005003402.1"/>
</dbReference>
<dbReference type="FunFam" id="3.40.930.10:FF:000002">
    <property type="entry name" value="Anion exchange protein"/>
    <property type="match status" value="1"/>
</dbReference>
<evidence type="ECO:0000259" key="16">
    <source>
        <dbReference type="Pfam" id="PF07565"/>
    </source>
</evidence>
<keyword evidence="3 13" id="KW-0813">Transport</keyword>
<dbReference type="GO" id="GO:0016323">
    <property type="term" value="C:basolateral plasma membrane"/>
    <property type="evidence" value="ECO:0007669"/>
    <property type="project" value="UniProtKB-SubCell"/>
</dbReference>
<dbReference type="GO" id="GO:0051453">
    <property type="term" value="P:regulation of intracellular pH"/>
    <property type="evidence" value="ECO:0007669"/>
    <property type="project" value="TreeGrafter"/>
</dbReference>
<sequence length="1019" mass="114480">MSENNNNNHEEKEKERDGEKEKERDGEEKVWDGEKDEDWNEERDEVLVRIPPPPPQVVRVGQLAPGAKMNGLGDEGKTNLDGQQPVSRSIFPFSPVSPAGERIRIMLGEDDDGPSPPQLFTELDELLSVDGQEMEWKETARWIKFEEKVEKGGERWSKPHVATLSLHSLMELRTCIEKGTIMLELEAFTLPQVVGKKTQIESGLLKAELKDKVTYTLLRKHRHQTKKSNLRSLADIGKTVSSASRLFTNLDNAITCASLVSLNVLCYSPFQLKNKFMKKLPRDAEASNVLVGEVDFLDAPFVAFVRLQQAVMLGALTEVPVPTRFLFILLGPKGKAKSYHEIGRAIATLMSDEVFHDIAYKARDREDLLAGIDEFLDEVIVLPPGEWDPAIRIEPPKSVPSADKRKNMYAGGDSGQMNGNTPHDGGGGGGGHAVGDELKKTGRFCGGLLLDIKRKAPFFASDFYDVFHIQALSAILFIYLGTVTNAITFGGLLGDATDNMQGVLESFLGTAVSGGIFCLLAGQPLTILSSTGPVLVFERLLFNFSKDNDFDYLEFRLWIGLWSAFFCLLLVATDASYMVQYFTRFTEEGFSCLISFIFIYDAFKKMLKLADYYPINSDYQIDYVTQYDCMCMAPTILDLPTNLSFHGWERLQKRELVGKACKYVPDITLISFILFLGTYTTSMMLKKFKTSPFFPTWVRKLISDFAIILAILIFCGVDMLVGVDTPKLIVPTEFKPTSPNRGWFVPPFGGNPWWVYVVSAVPALLVTILLFMDQQITAVIVNRKEHMLKKGAGYHLDLFWVAVLMIVCSFMGLPWYVAATVISIAHIDSLKMETETSAPGEMPKFLGVREQRVTGVCVFILTGLSVFMSPILKFIPMPVLYGVFLYMGVASLNGVQFMDRLQLLLMPAKHQPDLVYLRHVPLRKVHLFTFIQILCLALLWVLKSTVAAIIFPVMILALVAVRKTMDYMFSQHELSFLDDVIPEKDKKKKEDAKQKKKMRSIDSDIDDVRLDYILVVDQG</sequence>
<feature type="transmembrane region" description="Helical" evidence="13">
    <location>
        <begin position="506"/>
        <end position="535"/>
    </location>
</feature>
<keyword evidence="10" id="KW-0739">Sodium transport</keyword>